<dbReference type="Pfam" id="PF13006">
    <property type="entry name" value="Nterm_IS4"/>
    <property type="match status" value="1"/>
</dbReference>
<evidence type="ECO:0000313" key="2">
    <source>
        <dbReference type="Proteomes" id="UP000509126"/>
    </source>
</evidence>
<dbReference type="InterPro" id="IPR024473">
    <property type="entry name" value="Transposases_IS4_N"/>
</dbReference>
<sequence>MSGLASDFFMVFQQDILDLNNLFKLSNLSTFIHNIPVEWVKSTLRLSSPATIRRRCLPADQVLWLVLGMAIFRDVLIHEAARRLNICTQWLASYDLLTRISLTNTRKHLGADSVEWLFHQTDQHWGQEHYPAGLSELRQG</sequence>
<proteinExistence type="predicted"/>
<protein>
    <submittedName>
        <fullName evidence="1">Transposase domain-containing protein</fullName>
    </submittedName>
</protein>
<gene>
    <name evidence="1" type="ORF">FOB19_05020</name>
</gene>
<dbReference type="Proteomes" id="UP000509126">
    <property type="component" value="Chromosome"/>
</dbReference>
<name>A0A2K8UPB4_ACILW</name>
<organism evidence="1 2">
    <name type="scientific">Acinetobacter lwoffii</name>
    <dbReference type="NCBI Taxonomy" id="28090"/>
    <lineage>
        <taxon>Bacteria</taxon>
        <taxon>Pseudomonadati</taxon>
        <taxon>Pseudomonadota</taxon>
        <taxon>Gammaproteobacteria</taxon>
        <taxon>Moraxellales</taxon>
        <taxon>Moraxellaceae</taxon>
        <taxon>Acinetobacter</taxon>
    </lineage>
</organism>
<reference evidence="1 2" key="1">
    <citation type="submission" date="2019-11" db="EMBL/GenBank/DDBJ databases">
        <title>FDA dAtabase for Regulatory Grade micrObial Sequences (FDA-ARGOS): Supporting development and validation of Infectious Disease Dx tests.</title>
        <authorList>
            <person name="Patel R."/>
            <person name="Rucinski S."/>
            <person name="Tallon L."/>
            <person name="Sadzewicz L."/>
            <person name="Vavikolanu K."/>
            <person name="Mehta A."/>
            <person name="Aluvathingal J."/>
            <person name="Nadendla S."/>
            <person name="Nandy P."/>
            <person name="Geyer C."/>
            <person name="Yan Y."/>
            <person name="Sichtig H."/>
        </authorList>
    </citation>
    <scope>NUCLEOTIDE SEQUENCE [LARGE SCALE GENOMIC DNA]</scope>
    <source>
        <strain evidence="1 2">FDAARGOS_557</strain>
    </source>
</reference>
<dbReference type="EMBL" id="CP054803">
    <property type="protein sequence ID" value="QKU20842.1"/>
    <property type="molecule type" value="Genomic_DNA"/>
</dbReference>
<accession>A0A2K8UPB4</accession>
<evidence type="ECO:0000313" key="1">
    <source>
        <dbReference type="EMBL" id="QKU20842.1"/>
    </source>
</evidence>
<dbReference type="AlphaFoldDB" id="A0A2K8UPB4"/>